<dbReference type="PANTHER" id="PTHR15892">
    <property type="entry name" value="MITOCHONDRIAL RIBOSOMAL PROTEIN L30"/>
    <property type="match status" value="1"/>
</dbReference>
<evidence type="ECO:0000313" key="11">
    <source>
        <dbReference type="Proteomes" id="UP000251942"/>
    </source>
</evidence>
<evidence type="ECO:0000313" key="7">
    <source>
        <dbReference type="EMBL" id="KTC94776.1"/>
    </source>
</evidence>
<reference evidence="7 10" key="1">
    <citation type="submission" date="2015-11" db="EMBL/GenBank/DDBJ databases">
        <title>Genomic analysis of 38 Legionella species identifies large and diverse effector repertoires.</title>
        <authorList>
            <person name="Burstein D."/>
            <person name="Amaro F."/>
            <person name="Zusman T."/>
            <person name="Lifshitz Z."/>
            <person name="Cohen O."/>
            <person name="Gilbert J.A."/>
            <person name="Pupko T."/>
            <person name="Shuman H.A."/>
            <person name="Segal G."/>
        </authorList>
    </citation>
    <scope>NUCLEOTIDE SEQUENCE [LARGE SCALE GENOMIC DNA]</scope>
    <source>
        <strain evidence="7 10">WO-44C</strain>
    </source>
</reference>
<evidence type="ECO:0000313" key="12">
    <source>
        <dbReference type="Proteomes" id="UP000254033"/>
    </source>
</evidence>
<evidence type="ECO:0000256" key="2">
    <source>
        <dbReference type="ARBA" id="ARBA00011838"/>
    </source>
</evidence>
<keyword evidence="10" id="KW-1185">Reference proteome</keyword>
<dbReference type="STRING" id="453.Lfee_2440"/>
<gene>
    <name evidence="5 7" type="primary">rpmD</name>
    <name evidence="7" type="ORF">Lfee_2440</name>
    <name evidence="9" type="ORF">NCTC11978_00363</name>
    <name evidence="8" type="ORF">NCTC12022_01153</name>
</gene>
<keyword evidence="3 5" id="KW-0689">Ribosomal protein</keyword>
<evidence type="ECO:0000313" key="8">
    <source>
        <dbReference type="EMBL" id="SPX60428.1"/>
    </source>
</evidence>
<dbReference type="GO" id="GO:0022625">
    <property type="term" value="C:cytosolic large ribosomal subunit"/>
    <property type="evidence" value="ECO:0007669"/>
    <property type="project" value="TreeGrafter"/>
</dbReference>
<dbReference type="Proteomes" id="UP000251942">
    <property type="component" value="Unassembled WGS sequence"/>
</dbReference>
<feature type="domain" description="Large ribosomal subunit protein uL30-like ferredoxin-like fold" evidence="6">
    <location>
        <begin position="6"/>
        <end position="56"/>
    </location>
</feature>
<dbReference type="Proteomes" id="UP000054698">
    <property type="component" value="Unassembled WGS sequence"/>
</dbReference>
<dbReference type="SUPFAM" id="SSF55129">
    <property type="entry name" value="Ribosomal protein L30p/L7e"/>
    <property type="match status" value="1"/>
</dbReference>
<proteinExistence type="inferred from homology"/>
<dbReference type="OrthoDB" id="9812790at2"/>
<comment type="subunit">
    <text evidence="2 5">Part of the 50S ribosomal subunit.</text>
</comment>
<dbReference type="HAMAP" id="MF_01371_B">
    <property type="entry name" value="Ribosomal_uL30_B"/>
    <property type="match status" value="1"/>
</dbReference>
<dbReference type="PATRIC" id="fig|453.4.peg.2670"/>
<dbReference type="Proteomes" id="UP000254033">
    <property type="component" value="Unassembled WGS sequence"/>
</dbReference>
<evidence type="ECO:0000256" key="1">
    <source>
        <dbReference type="ARBA" id="ARBA00007594"/>
    </source>
</evidence>
<dbReference type="InterPro" id="IPR005996">
    <property type="entry name" value="Ribosomal_uL30_bac-type"/>
</dbReference>
<evidence type="ECO:0000313" key="10">
    <source>
        <dbReference type="Proteomes" id="UP000054698"/>
    </source>
</evidence>
<dbReference type="GO" id="GO:0003735">
    <property type="term" value="F:structural constituent of ribosome"/>
    <property type="evidence" value="ECO:0007669"/>
    <property type="project" value="InterPro"/>
</dbReference>
<dbReference type="Gene3D" id="3.30.1390.20">
    <property type="entry name" value="Ribosomal protein L30, ferredoxin-like fold domain"/>
    <property type="match status" value="1"/>
</dbReference>
<reference evidence="11 12" key="2">
    <citation type="submission" date="2018-06" db="EMBL/GenBank/DDBJ databases">
        <authorList>
            <consortium name="Pathogen Informatics"/>
            <person name="Doyle S."/>
        </authorList>
    </citation>
    <scope>NUCLEOTIDE SEQUENCE [LARGE SCALE GENOMIC DNA]</scope>
    <source>
        <strain evidence="9 12">NCTC11978</strain>
        <strain evidence="8 11">NCTC12022</strain>
    </source>
</reference>
<dbReference type="CDD" id="cd01658">
    <property type="entry name" value="Ribosomal_L30"/>
    <property type="match status" value="1"/>
</dbReference>
<dbReference type="PIRSF" id="PIRSF002211">
    <property type="entry name" value="Ribosomal_L30_bac-type"/>
    <property type="match status" value="1"/>
</dbReference>
<name>A0A0W0TGQ3_9GAMM</name>
<evidence type="ECO:0000256" key="4">
    <source>
        <dbReference type="ARBA" id="ARBA00023274"/>
    </source>
</evidence>
<dbReference type="AlphaFoldDB" id="A0A0W0TGQ3"/>
<dbReference type="InterPro" id="IPR036919">
    <property type="entry name" value="Ribo_uL30_ferredoxin-like_sf"/>
</dbReference>
<dbReference type="Pfam" id="PF00327">
    <property type="entry name" value="Ribosomal_L30"/>
    <property type="match status" value="1"/>
</dbReference>
<dbReference type="GO" id="GO:0006412">
    <property type="term" value="P:translation"/>
    <property type="evidence" value="ECO:0007669"/>
    <property type="project" value="UniProtKB-UniRule"/>
</dbReference>
<dbReference type="RefSeq" id="WP_058447254.1">
    <property type="nucleotide sequence ID" value="NZ_CAAAHT010000020.1"/>
</dbReference>
<evidence type="ECO:0000313" key="9">
    <source>
        <dbReference type="EMBL" id="STX37202.1"/>
    </source>
</evidence>
<evidence type="ECO:0000256" key="5">
    <source>
        <dbReference type="HAMAP-Rule" id="MF_01371"/>
    </source>
</evidence>
<dbReference type="EMBL" id="LNYB01000085">
    <property type="protein sequence ID" value="KTC94776.1"/>
    <property type="molecule type" value="Genomic_DNA"/>
</dbReference>
<dbReference type="EMBL" id="UASS01000009">
    <property type="protein sequence ID" value="SPX60428.1"/>
    <property type="molecule type" value="Genomic_DNA"/>
</dbReference>
<accession>A0A0W0TGQ3</accession>
<evidence type="ECO:0000259" key="6">
    <source>
        <dbReference type="Pfam" id="PF00327"/>
    </source>
</evidence>
<comment type="similarity">
    <text evidence="1 5">Belongs to the universal ribosomal protein uL30 family.</text>
</comment>
<evidence type="ECO:0000256" key="3">
    <source>
        <dbReference type="ARBA" id="ARBA00022980"/>
    </source>
</evidence>
<keyword evidence="4 5" id="KW-0687">Ribonucleoprotein</keyword>
<sequence length="62" mass="6882">MSKKKLKITLVKSTIGRKPKHVQIAKQLGLGKLNSSVIQSDNPCIRGLINSIYYLVQVEECA</sequence>
<dbReference type="PANTHER" id="PTHR15892:SF2">
    <property type="entry name" value="LARGE RIBOSOMAL SUBUNIT PROTEIN UL30M"/>
    <property type="match status" value="1"/>
</dbReference>
<dbReference type="EMBL" id="UGNY01000001">
    <property type="protein sequence ID" value="STX37202.1"/>
    <property type="molecule type" value="Genomic_DNA"/>
</dbReference>
<dbReference type="NCBIfam" id="TIGR01308">
    <property type="entry name" value="rpmD_bact"/>
    <property type="match status" value="1"/>
</dbReference>
<organism evidence="7 10">
    <name type="scientific">Legionella feeleii</name>
    <dbReference type="NCBI Taxonomy" id="453"/>
    <lineage>
        <taxon>Bacteria</taxon>
        <taxon>Pseudomonadati</taxon>
        <taxon>Pseudomonadota</taxon>
        <taxon>Gammaproteobacteria</taxon>
        <taxon>Legionellales</taxon>
        <taxon>Legionellaceae</taxon>
        <taxon>Legionella</taxon>
    </lineage>
</organism>
<dbReference type="InterPro" id="IPR016082">
    <property type="entry name" value="Ribosomal_uL30_ferredoxin-like"/>
</dbReference>
<protein>
    <recommendedName>
        <fullName evidence="5">Large ribosomal subunit protein uL30</fullName>
    </recommendedName>
</protein>